<evidence type="ECO:0000313" key="3">
    <source>
        <dbReference type="EMBL" id="MDT0582146.1"/>
    </source>
</evidence>
<dbReference type="InterPro" id="IPR008988">
    <property type="entry name" value="Transcriptional_repressor_C"/>
</dbReference>
<dbReference type="RefSeq" id="WP_311360928.1">
    <property type="nucleotide sequence ID" value="NZ_JAVRIE010000002.1"/>
</dbReference>
<protein>
    <submittedName>
        <fullName evidence="3">FeoA family protein</fullName>
    </submittedName>
</protein>
<dbReference type="Pfam" id="PF04023">
    <property type="entry name" value="FeoA"/>
    <property type="match status" value="1"/>
</dbReference>
<evidence type="ECO:0000256" key="1">
    <source>
        <dbReference type="ARBA" id="ARBA00023004"/>
    </source>
</evidence>
<dbReference type="AlphaFoldDB" id="A0AAW8QYI1"/>
<sequence>MTVWDIPAKKSAAIKLLSASLQEDVAMRLHEMGFAEGELVTCIKRTAFNGPTVVQLGDCVYSLEQSIASHVQVSAL</sequence>
<dbReference type="InterPro" id="IPR007167">
    <property type="entry name" value="Fe-transptr_FeoA-like"/>
</dbReference>
<dbReference type="SUPFAM" id="SSF50037">
    <property type="entry name" value="C-terminal domain of transcriptional repressors"/>
    <property type="match status" value="1"/>
</dbReference>
<feature type="domain" description="Ferrous iron transporter FeoA-like" evidence="2">
    <location>
        <begin position="1"/>
        <end position="75"/>
    </location>
</feature>
<dbReference type="GO" id="GO:0046914">
    <property type="term" value="F:transition metal ion binding"/>
    <property type="evidence" value="ECO:0007669"/>
    <property type="project" value="InterPro"/>
</dbReference>
<dbReference type="Gene3D" id="2.30.30.90">
    <property type="match status" value="1"/>
</dbReference>
<proteinExistence type="predicted"/>
<gene>
    <name evidence="3" type="ORF">RM544_06330</name>
</gene>
<keyword evidence="4" id="KW-1185">Reference proteome</keyword>
<comment type="caution">
    <text evidence="3">The sequence shown here is derived from an EMBL/GenBank/DDBJ whole genome shotgun (WGS) entry which is preliminary data.</text>
</comment>
<dbReference type="EMBL" id="JAVRIE010000002">
    <property type="protein sequence ID" value="MDT0582146.1"/>
    <property type="molecule type" value="Genomic_DNA"/>
</dbReference>
<reference evidence="3 4" key="1">
    <citation type="submission" date="2023-09" db="EMBL/GenBank/DDBJ databases">
        <authorList>
            <person name="Rey-Velasco X."/>
        </authorList>
    </citation>
    <scope>NUCLEOTIDE SEQUENCE [LARGE SCALE GENOMIC DNA]</scope>
    <source>
        <strain evidence="3 4">W409</strain>
    </source>
</reference>
<dbReference type="Proteomes" id="UP001249020">
    <property type="component" value="Unassembled WGS sequence"/>
</dbReference>
<name>A0AAW8QYI1_9ALTE</name>
<dbReference type="SMART" id="SM00899">
    <property type="entry name" value="FeoA"/>
    <property type="match status" value="1"/>
</dbReference>
<keyword evidence="1" id="KW-0408">Iron</keyword>
<evidence type="ECO:0000259" key="2">
    <source>
        <dbReference type="SMART" id="SM00899"/>
    </source>
</evidence>
<organism evidence="3 4">
    <name type="scientific">Brumicola blandensis</name>
    <dbReference type="NCBI Taxonomy" id="3075611"/>
    <lineage>
        <taxon>Bacteria</taxon>
        <taxon>Pseudomonadati</taxon>
        <taxon>Pseudomonadota</taxon>
        <taxon>Gammaproteobacteria</taxon>
        <taxon>Alteromonadales</taxon>
        <taxon>Alteromonadaceae</taxon>
        <taxon>Brumicola</taxon>
    </lineage>
</organism>
<dbReference type="InterPro" id="IPR038157">
    <property type="entry name" value="FeoA_core_dom"/>
</dbReference>
<evidence type="ECO:0000313" key="4">
    <source>
        <dbReference type="Proteomes" id="UP001249020"/>
    </source>
</evidence>
<accession>A0AAW8QYI1</accession>